<gene>
    <name evidence="2" type="ORF">I596_267</name>
</gene>
<proteinExistence type="predicted"/>
<protein>
    <submittedName>
        <fullName evidence="2">Uncharacterized protein</fullName>
    </submittedName>
</protein>
<dbReference type="EMBL" id="CP015249">
    <property type="protein sequence ID" value="ANB16304.1"/>
    <property type="molecule type" value="Genomic_DNA"/>
</dbReference>
<feature type="compositionally biased region" description="Basic residues" evidence="1">
    <location>
        <begin position="39"/>
        <end position="49"/>
    </location>
</feature>
<evidence type="ECO:0000256" key="1">
    <source>
        <dbReference type="SAM" id="MobiDB-lite"/>
    </source>
</evidence>
<dbReference type="Proteomes" id="UP000076830">
    <property type="component" value="Chromosome"/>
</dbReference>
<dbReference type="KEGG" id="dko:I596_267"/>
<evidence type="ECO:0000313" key="2">
    <source>
        <dbReference type="EMBL" id="ANB16304.1"/>
    </source>
</evidence>
<organism evidence="2 3">
    <name type="scientific">Dokdonella koreensis DS-123</name>
    <dbReference type="NCBI Taxonomy" id="1300342"/>
    <lineage>
        <taxon>Bacteria</taxon>
        <taxon>Pseudomonadati</taxon>
        <taxon>Pseudomonadota</taxon>
        <taxon>Gammaproteobacteria</taxon>
        <taxon>Lysobacterales</taxon>
        <taxon>Rhodanobacteraceae</taxon>
        <taxon>Dokdonella</taxon>
    </lineage>
</organism>
<sequence>MRRAASGRARARAWTLDFFSDANAGNKKPPDFQSEGVRVPRRSGRPISA</sequence>
<evidence type="ECO:0000313" key="3">
    <source>
        <dbReference type="Proteomes" id="UP000076830"/>
    </source>
</evidence>
<reference evidence="2 3" key="1">
    <citation type="submission" date="2016-04" db="EMBL/GenBank/DDBJ databases">
        <title>Complete genome sequence of Dokdonella koreensis DS-123T.</title>
        <authorList>
            <person name="Kim J.F."/>
            <person name="Lee H."/>
            <person name="Kwak M.-J."/>
        </authorList>
    </citation>
    <scope>NUCLEOTIDE SEQUENCE [LARGE SCALE GENOMIC DNA]</scope>
    <source>
        <strain evidence="2 3">DS-123</strain>
    </source>
</reference>
<dbReference type="AlphaFoldDB" id="A0A167G9L1"/>
<feature type="region of interest" description="Disordered" evidence="1">
    <location>
        <begin position="22"/>
        <end position="49"/>
    </location>
</feature>
<name>A0A167G9L1_9GAMM</name>
<accession>A0A167G9L1</accession>
<keyword evidence="3" id="KW-1185">Reference proteome</keyword>